<comment type="caution">
    <text evidence="1">The sequence shown here is derived from an EMBL/GenBank/DDBJ whole genome shotgun (WGS) entry which is preliminary data.</text>
</comment>
<dbReference type="EMBL" id="LIAE01006307">
    <property type="protein sequence ID" value="PAV91582.1"/>
    <property type="molecule type" value="Genomic_DNA"/>
</dbReference>
<organism evidence="1 2">
    <name type="scientific">Diploscapter pachys</name>
    <dbReference type="NCBI Taxonomy" id="2018661"/>
    <lineage>
        <taxon>Eukaryota</taxon>
        <taxon>Metazoa</taxon>
        <taxon>Ecdysozoa</taxon>
        <taxon>Nematoda</taxon>
        <taxon>Chromadorea</taxon>
        <taxon>Rhabditida</taxon>
        <taxon>Rhabditina</taxon>
        <taxon>Rhabditomorpha</taxon>
        <taxon>Rhabditoidea</taxon>
        <taxon>Rhabditidae</taxon>
        <taxon>Diploscapter</taxon>
    </lineage>
</organism>
<sequence>MIIFEATMRMVREGAFVGTPISPNDQVLRAECNCGASRPSPSRVFLYGRTFFPLSESSFSALSAGSRTRIPALDCTTRTLDSSATASSTFTLSTNNRFEI</sequence>
<protein>
    <submittedName>
        <fullName evidence="1">Uncharacterized protein</fullName>
    </submittedName>
</protein>
<proteinExistence type="predicted"/>
<dbReference type="AlphaFoldDB" id="A0A2A2LZA9"/>
<keyword evidence="2" id="KW-1185">Reference proteome</keyword>
<evidence type="ECO:0000313" key="2">
    <source>
        <dbReference type="Proteomes" id="UP000218231"/>
    </source>
</evidence>
<accession>A0A2A2LZA9</accession>
<name>A0A2A2LZA9_9BILA</name>
<gene>
    <name evidence="1" type="ORF">WR25_10893</name>
</gene>
<evidence type="ECO:0000313" key="1">
    <source>
        <dbReference type="EMBL" id="PAV91582.1"/>
    </source>
</evidence>
<dbReference type="OrthoDB" id="5829557at2759"/>
<dbReference type="Proteomes" id="UP000218231">
    <property type="component" value="Unassembled WGS sequence"/>
</dbReference>
<reference evidence="1 2" key="1">
    <citation type="journal article" date="2017" name="Curr. Biol.">
        <title>Genome architecture and evolution of a unichromosomal asexual nematode.</title>
        <authorList>
            <person name="Fradin H."/>
            <person name="Zegar C."/>
            <person name="Gutwein M."/>
            <person name="Lucas J."/>
            <person name="Kovtun M."/>
            <person name="Corcoran D."/>
            <person name="Baugh L.R."/>
            <person name="Kiontke K."/>
            <person name="Gunsalus K."/>
            <person name="Fitch D.H."/>
            <person name="Piano F."/>
        </authorList>
    </citation>
    <scope>NUCLEOTIDE SEQUENCE [LARGE SCALE GENOMIC DNA]</scope>
    <source>
        <strain evidence="1">PF1309</strain>
    </source>
</reference>